<dbReference type="RefSeq" id="XP_019038836.1">
    <property type="nucleotide sequence ID" value="XM_019183332.1"/>
</dbReference>
<dbReference type="GeneID" id="30200578"/>
<dbReference type="OrthoDB" id="5593818at2759"/>
<dbReference type="PANTHER" id="PTHR31905">
    <property type="entry name" value="COILED-COIL DOMAIN-CONTAINING PROTEIN 58"/>
    <property type="match status" value="1"/>
</dbReference>
<dbReference type="Proteomes" id="UP000094112">
    <property type="component" value="Unassembled WGS sequence"/>
</dbReference>
<dbReference type="AlphaFoldDB" id="A0A1E3P2A7"/>
<evidence type="ECO:0000256" key="1">
    <source>
        <dbReference type="ARBA" id="ARBA00024204"/>
    </source>
</evidence>
<accession>A0A1E3P2A7</accession>
<sequence length="181" mass="21199">MSFWNQSNEDAFPESPRVPDLSRGACLNPKGLRAFLKLSRANTDDVIKQRLNSLLNDMKHTKADICNNFTDSILFQSWRDRLGAIEFCDKESVNLEKAIESNQEPELQEKYVDPRIDPYAAREFKELKESKYKQLKELQHWVHNEKLVEDIIQSRSVEILSDNCGMSDWTQQFKDWTNSLK</sequence>
<dbReference type="InterPro" id="IPR016805">
    <property type="entry name" value="MIX23_fungal"/>
</dbReference>
<dbReference type="EMBL" id="KV454210">
    <property type="protein sequence ID" value="ODQ59629.1"/>
    <property type="molecule type" value="Genomic_DNA"/>
</dbReference>
<evidence type="ECO:0000313" key="3">
    <source>
        <dbReference type="EMBL" id="ODQ59629.1"/>
    </source>
</evidence>
<protein>
    <submittedName>
        <fullName evidence="3">Uncharacterized protein</fullName>
    </submittedName>
</protein>
<name>A0A1E3P2A7_WICAA</name>
<dbReference type="Pfam" id="PF09774">
    <property type="entry name" value="MIX23"/>
    <property type="match status" value="1"/>
</dbReference>
<organism evidence="3 4">
    <name type="scientific">Wickerhamomyces anomalus (strain ATCC 58044 / CBS 1984 / NCYC 433 / NRRL Y-366-8)</name>
    <name type="common">Yeast</name>
    <name type="synonym">Hansenula anomala</name>
    <dbReference type="NCBI Taxonomy" id="683960"/>
    <lineage>
        <taxon>Eukaryota</taxon>
        <taxon>Fungi</taxon>
        <taxon>Dikarya</taxon>
        <taxon>Ascomycota</taxon>
        <taxon>Saccharomycotina</taxon>
        <taxon>Saccharomycetes</taxon>
        <taxon>Phaffomycetales</taxon>
        <taxon>Wickerhamomycetaceae</taxon>
        <taxon>Wickerhamomyces</taxon>
    </lineage>
</organism>
<gene>
    <name evidence="3" type="ORF">WICANDRAFT_62216</name>
</gene>
<proteinExistence type="inferred from homology"/>
<evidence type="ECO:0000256" key="2">
    <source>
        <dbReference type="SAM" id="MobiDB-lite"/>
    </source>
</evidence>
<dbReference type="PANTHER" id="PTHR31905:SF2">
    <property type="entry name" value="PROTEIN MIX23"/>
    <property type="match status" value="1"/>
</dbReference>
<keyword evidence="4" id="KW-1185">Reference proteome</keyword>
<feature type="region of interest" description="Disordered" evidence="2">
    <location>
        <begin position="1"/>
        <end position="20"/>
    </location>
</feature>
<reference evidence="3 4" key="1">
    <citation type="journal article" date="2016" name="Proc. Natl. Acad. Sci. U.S.A.">
        <title>Comparative genomics of biotechnologically important yeasts.</title>
        <authorList>
            <person name="Riley R."/>
            <person name="Haridas S."/>
            <person name="Wolfe K.H."/>
            <person name="Lopes M.R."/>
            <person name="Hittinger C.T."/>
            <person name="Goeker M."/>
            <person name="Salamov A.A."/>
            <person name="Wisecaver J.H."/>
            <person name="Long T.M."/>
            <person name="Calvey C.H."/>
            <person name="Aerts A.L."/>
            <person name="Barry K.W."/>
            <person name="Choi C."/>
            <person name="Clum A."/>
            <person name="Coughlan A.Y."/>
            <person name="Deshpande S."/>
            <person name="Douglass A.P."/>
            <person name="Hanson S.J."/>
            <person name="Klenk H.-P."/>
            <person name="LaButti K.M."/>
            <person name="Lapidus A."/>
            <person name="Lindquist E.A."/>
            <person name="Lipzen A.M."/>
            <person name="Meier-Kolthoff J.P."/>
            <person name="Ohm R.A."/>
            <person name="Otillar R.P."/>
            <person name="Pangilinan J.L."/>
            <person name="Peng Y."/>
            <person name="Rokas A."/>
            <person name="Rosa C.A."/>
            <person name="Scheuner C."/>
            <person name="Sibirny A.A."/>
            <person name="Slot J.C."/>
            <person name="Stielow J.B."/>
            <person name="Sun H."/>
            <person name="Kurtzman C.P."/>
            <person name="Blackwell M."/>
            <person name="Grigoriev I.V."/>
            <person name="Jeffries T.W."/>
        </authorList>
    </citation>
    <scope>NUCLEOTIDE SEQUENCE [LARGE SCALE GENOMIC DNA]</scope>
    <source>
        <strain evidence="4">ATCC 58044 / CBS 1984 / NCYC 433 / NRRL Y-366-8</strain>
    </source>
</reference>
<comment type="similarity">
    <text evidence="1">Belongs to the MIX23 family.</text>
</comment>
<dbReference type="InterPro" id="IPR019171">
    <property type="entry name" value="MIX23"/>
</dbReference>
<dbReference type="PIRSF" id="PIRSF022603">
    <property type="entry name" value="UCP022603"/>
    <property type="match status" value="1"/>
</dbReference>
<evidence type="ECO:0000313" key="4">
    <source>
        <dbReference type="Proteomes" id="UP000094112"/>
    </source>
</evidence>
<dbReference type="GO" id="GO:0005758">
    <property type="term" value="C:mitochondrial intermembrane space"/>
    <property type="evidence" value="ECO:0007669"/>
    <property type="project" value="InterPro"/>
</dbReference>